<dbReference type="Gene3D" id="1.10.472.20">
    <property type="entry name" value="Nitrile hydratase, beta subunit"/>
    <property type="match status" value="1"/>
</dbReference>
<dbReference type="InterPro" id="IPR023808">
    <property type="entry name" value="Nitrile_Hydratase_acc_put"/>
</dbReference>
<sequence length="390" mass="42200">MTDDHRSSDGPPSHPDPELRDEIDPQSRARALQSLLTEKGVLSTDAVDEVIATYEGDVGPMNGARVVARAWTDPEYREWLLEDGIEAVTELDVSVNDEVMELRVVENTDETHNVVVCTLCSCYPWAVLGLPPTWYKSPAYRSRVVDEPRALLRDEFDTELDDSVDVEVWDSNSEVRYMVLPQRPEGTEELSEAELAELVSRNAMIGVERLGDGGSIASDGGARAADAAGAPDAKTDAPTADIDTAAKPVPRADADGPTFAEPWMARSFALAVALTDEDDPGRTWDDFQSELVTALDANPGAEAGSDADYYGAWLAALERFLTDRDLVDDAAFVARTTAFADGDRSAHEFVEGDPHAHADRLPEGHADGAHHHHGDGDGHSHGHGDGANHR</sequence>
<reference evidence="5 6" key="1">
    <citation type="journal article" date="2019" name="Int. J. Syst. Evol. Microbiol.">
        <title>The Global Catalogue of Microorganisms (GCM) 10K type strain sequencing project: providing services to taxonomists for standard genome sequencing and annotation.</title>
        <authorList>
            <consortium name="The Broad Institute Genomics Platform"/>
            <consortium name="The Broad Institute Genome Sequencing Center for Infectious Disease"/>
            <person name="Wu L."/>
            <person name="Ma J."/>
        </authorList>
    </citation>
    <scope>NUCLEOTIDE SEQUENCE [LARGE SCALE GENOMIC DNA]</scope>
    <source>
        <strain evidence="5 6">SYNS20</strain>
    </source>
</reference>
<dbReference type="SUPFAM" id="SSF50090">
    <property type="entry name" value="Electron transport accessory proteins"/>
    <property type="match status" value="1"/>
</dbReference>
<evidence type="ECO:0000313" key="6">
    <source>
        <dbReference type="Proteomes" id="UP001596443"/>
    </source>
</evidence>
<dbReference type="Gene3D" id="3.90.330.10">
    <property type="entry name" value="Nitrile hydratase alpha /Thiocyanate hydrolase gamma"/>
    <property type="match status" value="1"/>
</dbReference>
<dbReference type="EC" id="4.2.1.84" evidence="5"/>
<keyword evidence="1" id="KW-0479">Metal-binding</keyword>
<protein>
    <submittedName>
        <fullName evidence="5">Nitrile hydratase subunit alpha</fullName>
        <ecNumber evidence="5">4.2.1.84</ecNumber>
    </submittedName>
</protein>
<feature type="compositionally biased region" description="Basic and acidic residues" evidence="2">
    <location>
        <begin position="15"/>
        <end position="25"/>
    </location>
</feature>
<accession>A0ABD5TEV4</accession>
<dbReference type="InterPro" id="IPR018141">
    <property type="entry name" value="Nitrile_hydratase_asu"/>
</dbReference>
<feature type="domain" description="Nitrile hydratase beta subunit-like N-terminal" evidence="4">
    <location>
        <begin position="254"/>
        <end position="345"/>
    </location>
</feature>
<dbReference type="GeneID" id="81209293"/>
<feature type="domain" description="Nitrile hydratase alpha/Thiocyanate hydrolase gamma" evidence="3">
    <location>
        <begin position="26"/>
        <end position="207"/>
    </location>
</feature>
<dbReference type="GO" id="GO:0046872">
    <property type="term" value="F:metal ion binding"/>
    <property type="evidence" value="ECO:0007669"/>
    <property type="project" value="UniProtKB-KW"/>
</dbReference>
<dbReference type="InterPro" id="IPR008990">
    <property type="entry name" value="Elect_transpt_acc-like_dom_sf"/>
</dbReference>
<gene>
    <name evidence="5" type="primary">nthA</name>
    <name evidence="5" type="ORF">ACFQFD_09570</name>
</gene>
<dbReference type="GO" id="GO:0018822">
    <property type="term" value="F:nitrile hydratase activity"/>
    <property type="evidence" value="ECO:0007669"/>
    <property type="project" value="UniProtKB-EC"/>
</dbReference>
<dbReference type="NCBIfam" id="TIGR01323">
    <property type="entry name" value="nitrile_alph"/>
    <property type="match status" value="1"/>
</dbReference>
<dbReference type="AlphaFoldDB" id="A0ABD5TEV4"/>
<dbReference type="EMBL" id="JBHSWX010000012">
    <property type="protein sequence ID" value="MFC6786224.1"/>
    <property type="molecule type" value="Genomic_DNA"/>
</dbReference>
<dbReference type="Pfam" id="PF21006">
    <property type="entry name" value="NHase_beta_N"/>
    <property type="match status" value="1"/>
</dbReference>
<evidence type="ECO:0000313" key="5">
    <source>
        <dbReference type="EMBL" id="MFC6786224.1"/>
    </source>
</evidence>
<dbReference type="InterPro" id="IPR004232">
    <property type="entry name" value="CN_Hdrtase_a/SCN_Hdrlase_g"/>
</dbReference>
<feature type="region of interest" description="Disordered" evidence="2">
    <location>
        <begin position="1"/>
        <end position="25"/>
    </location>
</feature>
<dbReference type="RefSeq" id="WP_284063028.1">
    <property type="nucleotide sequence ID" value="NZ_CP126158.1"/>
</dbReference>
<evidence type="ECO:0000259" key="3">
    <source>
        <dbReference type="Pfam" id="PF02979"/>
    </source>
</evidence>
<dbReference type="NCBIfam" id="TIGR03889">
    <property type="entry name" value="nitrile_acc"/>
    <property type="match status" value="1"/>
</dbReference>
<keyword evidence="6" id="KW-1185">Reference proteome</keyword>
<dbReference type="InterPro" id="IPR036648">
    <property type="entry name" value="CN_Hdrase_a/SCN_Hdrase_g_sf"/>
</dbReference>
<keyword evidence="5" id="KW-0456">Lyase</keyword>
<proteinExistence type="predicted"/>
<evidence type="ECO:0000256" key="2">
    <source>
        <dbReference type="SAM" id="MobiDB-lite"/>
    </source>
</evidence>
<name>A0ABD5TEV4_9EURY</name>
<dbReference type="InterPro" id="IPR049054">
    <property type="entry name" value="CN_hydtase_beta-like_N"/>
</dbReference>
<feature type="compositionally biased region" description="Low complexity" evidence="2">
    <location>
        <begin position="215"/>
        <end position="247"/>
    </location>
</feature>
<feature type="region of interest" description="Disordered" evidence="2">
    <location>
        <begin position="215"/>
        <end position="253"/>
    </location>
</feature>
<dbReference type="Proteomes" id="UP001596443">
    <property type="component" value="Unassembled WGS sequence"/>
</dbReference>
<feature type="region of interest" description="Disordered" evidence="2">
    <location>
        <begin position="353"/>
        <end position="390"/>
    </location>
</feature>
<comment type="caution">
    <text evidence="5">The sequence shown here is derived from an EMBL/GenBank/DDBJ whole genome shotgun (WGS) entry which is preliminary data.</text>
</comment>
<evidence type="ECO:0000256" key="1">
    <source>
        <dbReference type="ARBA" id="ARBA00022723"/>
    </source>
</evidence>
<organism evidence="5 6">
    <name type="scientific">Halobaculum halobium</name>
    <dbReference type="NCBI Taxonomy" id="3032281"/>
    <lineage>
        <taxon>Archaea</taxon>
        <taxon>Methanobacteriati</taxon>
        <taxon>Methanobacteriota</taxon>
        <taxon>Stenosarchaea group</taxon>
        <taxon>Halobacteria</taxon>
        <taxon>Halobacteriales</taxon>
        <taxon>Haloferacaceae</taxon>
        <taxon>Halobaculum</taxon>
    </lineage>
</organism>
<dbReference type="SUPFAM" id="SSF56209">
    <property type="entry name" value="Nitrile hydratase alpha chain"/>
    <property type="match status" value="1"/>
</dbReference>
<dbReference type="Pfam" id="PF02979">
    <property type="entry name" value="NHase_alpha"/>
    <property type="match status" value="1"/>
</dbReference>
<evidence type="ECO:0000259" key="4">
    <source>
        <dbReference type="Pfam" id="PF21006"/>
    </source>
</evidence>
<dbReference type="InterPro" id="IPR042262">
    <property type="entry name" value="CN_hydtase_beta_C"/>
</dbReference>